<dbReference type="Proteomes" id="UP000477311">
    <property type="component" value="Unassembled WGS sequence"/>
</dbReference>
<name>A0A6M1RRH9_9BACT</name>
<evidence type="ECO:0000256" key="2">
    <source>
        <dbReference type="ARBA" id="ARBA00007441"/>
    </source>
</evidence>
<accession>A0A6M1RRH9</accession>
<comment type="caution">
    <text evidence="8">The sequence shown here is derived from an EMBL/GenBank/DDBJ whole genome shotgun (WGS) entry which is preliminary data.</text>
</comment>
<gene>
    <name evidence="8" type="ORF">G4L39_12100</name>
</gene>
<keyword evidence="9" id="KW-1185">Reference proteome</keyword>
<dbReference type="Gene3D" id="3.90.1150.10">
    <property type="entry name" value="Aspartate Aminotransferase, domain 1"/>
    <property type="match status" value="1"/>
</dbReference>
<dbReference type="InterPro" id="IPR004839">
    <property type="entry name" value="Aminotransferase_I/II_large"/>
</dbReference>
<dbReference type="InterPro" id="IPR015422">
    <property type="entry name" value="PyrdxlP-dep_Trfase_small"/>
</dbReference>
<dbReference type="PROSITE" id="PS00105">
    <property type="entry name" value="AA_TRANSFER_CLASS_1"/>
    <property type="match status" value="1"/>
</dbReference>
<dbReference type="FunFam" id="3.40.640.10:FF:000033">
    <property type="entry name" value="Aspartate aminotransferase"/>
    <property type="match status" value="1"/>
</dbReference>
<dbReference type="CDD" id="cd00609">
    <property type="entry name" value="AAT_like"/>
    <property type="match status" value="1"/>
</dbReference>
<evidence type="ECO:0000313" key="8">
    <source>
        <dbReference type="EMBL" id="NGO40129.1"/>
    </source>
</evidence>
<evidence type="ECO:0000256" key="6">
    <source>
        <dbReference type="RuleBase" id="RU000481"/>
    </source>
</evidence>
<dbReference type="PANTHER" id="PTHR46383:SF3">
    <property type="entry name" value="ASPARTATE AMINOTRANSFERASE-RELATED"/>
    <property type="match status" value="1"/>
</dbReference>
<evidence type="ECO:0000256" key="3">
    <source>
        <dbReference type="ARBA" id="ARBA00022576"/>
    </source>
</evidence>
<organism evidence="8 9">
    <name type="scientific">Limisphaera ngatamarikiensis</name>
    <dbReference type="NCBI Taxonomy" id="1324935"/>
    <lineage>
        <taxon>Bacteria</taxon>
        <taxon>Pseudomonadati</taxon>
        <taxon>Verrucomicrobiota</taxon>
        <taxon>Verrucomicrobiia</taxon>
        <taxon>Limisphaerales</taxon>
        <taxon>Limisphaeraceae</taxon>
        <taxon>Limisphaera</taxon>
    </lineage>
</organism>
<dbReference type="GO" id="GO:0006520">
    <property type="term" value="P:amino acid metabolic process"/>
    <property type="evidence" value="ECO:0007669"/>
    <property type="project" value="InterPro"/>
</dbReference>
<dbReference type="InterPro" id="IPR050596">
    <property type="entry name" value="AspAT/PAT-like"/>
</dbReference>
<dbReference type="GO" id="GO:0008483">
    <property type="term" value="F:transaminase activity"/>
    <property type="evidence" value="ECO:0007669"/>
    <property type="project" value="UniProtKB-KW"/>
</dbReference>
<dbReference type="InterPro" id="IPR004838">
    <property type="entry name" value="NHTrfase_class1_PyrdxlP-BS"/>
</dbReference>
<dbReference type="InterPro" id="IPR015424">
    <property type="entry name" value="PyrdxlP-dep_Trfase"/>
</dbReference>
<dbReference type="SUPFAM" id="SSF53383">
    <property type="entry name" value="PLP-dependent transferases"/>
    <property type="match status" value="1"/>
</dbReference>
<feature type="domain" description="Aminotransferase class I/classII large" evidence="7">
    <location>
        <begin position="35"/>
        <end position="384"/>
    </location>
</feature>
<evidence type="ECO:0000259" key="7">
    <source>
        <dbReference type="Pfam" id="PF00155"/>
    </source>
</evidence>
<dbReference type="RefSeq" id="WP_165108446.1">
    <property type="nucleotide sequence ID" value="NZ_JAAKYA010000081.1"/>
</dbReference>
<dbReference type="Pfam" id="PF00155">
    <property type="entry name" value="Aminotran_1_2"/>
    <property type="match status" value="1"/>
</dbReference>
<keyword evidence="4 6" id="KW-0808">Transferase</keyword>
<comment type="cofactor">
    <cofactor evidence="1 6">
        <name>pyridoxal 5'-phosphate</name>
        <dbReference type="ChEBI" id="CHEBI:597326"/>
    </cofactor>
</comment>
<evidence type="ECO:0000256" key="4">
    <source>
        <dbReference type="ARBA" id="ARBA00022679"/>
    </source>
</evidence>
<dbReference type="GO" id="GO:0030170">
    <property type="term" value="F:pyridoxal phosphate binding"/>
    <property type="evidence" value="ECO:0007669"/>
    <property type="project" value="InterPro"/>
</dbReference>
<proteinExistence type="inferred from homology"/>
<dbReference type="EMBL" id="JAAKYA010000081">
    <property type="protein sequence ID" value="NGO40129.1"/>
    <property type="molecule type" value="Genomic_DNA"/>
</dbReference>
<evidence type="ECO:0000313" key="9">
    <source>
        <dbReference type="Proteomes" id="UP000477311"/>
    </source>
</evidence>
<keyword evidence="3 6" id="KW-0032">Aminotransferase</keyword>
<evidence type="ECO:0000256" key="1">
    <source>
        <dbReference type="ARBA" id="ARBA00001933"/>
    </source>
</evidence>
<protein>
    <recommendedName>
        <fullName evidence="6">Aminotransferase</fullName>
        <ecNumber evidence="6">2.6.1.-</ecNumber>
    </recommendedName>
</protein>
<keyword evidence="5" id="KW-0663">Pyridoxal phosphate</keyword>
<reference evidence="8 9" key="1">
    <citation type="submission" date="2020-02" db="EMBL/GenBank/DDBJ databases">
        <title>Draft genome sequence of Limisphaera ngatamarikiensis NGM72.4T, a thermophilic Verrucomicrobia grouped in subdivision 3.</title>
        <authorList>
            <person name="Carere C.R."/>
            <person name="Steen J."/>
            <person name="Hugenholtz P."/>
            <person name="Stott M.B."/>
        </authorList>
    </citation>
    <scope>NUCLEOTIDE SEQUENCE [LARGE SCALE GENOMIC DNA]</scope>
    <source>
        <strain evidence="8 9">NGM72.4</strain>
    </source>
</reference>
<dbReference type="Gene3D" id="3.40.640.10">
    <property type="entry name" value="Type I PLP-dependent aspartate aminotransferase-like (Major domain)"/>
    <property type="match status" value="1"/>
</dbReference>
<sequence length="400" mass="45096">MNGSLSLRDRLARQVRDIPRSGIRDFFDIVSTMRDVISLSIGEPDFDTPWHVREYTVFALERGATHYTSNLGYLELRRALSRYVAQQFGAEYNPETEILVTVGVSEALDLALRALINPGDEVLYHEPCYVSYRALVLFAHGVPVAVETRPEDGFRLTRAMLEARVTPRTKVLLLNFPNNPTGAVMDRRDLEDIADFVRKHDLLVITDEIYAELTYDAPHVSLVSLPGMRERTIFLHGFSKAWAMTGFRLGYACAPPELTEAMMKIHQYTMLCASSLSQKAALEALTRPEQDVREMVDEYRRRRNFVASALRDLGLPCSQPRGAFYAFPEIRRFGLTSKEFALRLLQEEKVAAVPGTAFGDCGEGFLRCAYATGMEQLKEAMKRLGRFIARLEKAGPARAG</sequence>
<dbReference type="PANTHER" id="PTHR46383">
    <property type="entry name" value="ASPARTATE AMINOTRANSFERASE"/>
    <property type="match status" value="1"/>
</dbReference>
<evidence type="ECO:0000256" key="5">
    <source>
        <dbReference type="ARBA" id="ARBA00022898"/>
    </source>
</evidence>
<dbReference type="AlphaFoldDB" id="A0A6M1RRH9"/>
<comment type="similarity">
    <text evidence="2 6">Belongs to the class-I pyridoxal-phosphate-dependent aminotransferase family.</text>
</comment>
<dbReference type="EC" id="2.6.1.-" evidence="6"/>
<dbReference type="InterPro" id="IPR015421">
    <property type="entry name" value="PyrdxlP-dep_Trfase_major"/>
</dbReference>